<dbReference type="InterPro" id="IPR058008">
    <property type="entry name" value="Gp26_C"/>
</dbReference>
<dbReference type="RefSeq" id="WP_092513977.1">
    <property type="nucleotide sequence ID" value="NZ_CAWNQB010000009.1"/>
</dbReference>
<dbReference type="AlphaFoldDB" id="A0A1I3X277"/>
<reference evidence="2 5" key="3">
    <citation type="journal article" date="2017" name="Nat. Microbiol.">
        <title>Natural product diversity associated with the nematode symbionts Photorhabdus and Xenorhabdus.</title>
        <authorList>
            <person name="Tobias N.J."/>
            <person name="Wolff H."/>
            <person name="Djahanschiri B."/>
            <person name="Grundmann F."/>
            <person name="Kronenwerth M."/>
            <person name="Shi Y.M."/>
            <person name="Simonyi S."/>
            <person name="Grun P."/>
            <person name="Shapiro-Ilan D."/>
            <person name="Pidot S.J."/>
            <person name="Stinear T.P."/>
            <person name="Ebersberger I."/>
            <person name="Bode H.B."/>
        </authorList>
    </citation>
    <scope>NUCLEOTIDE SEQUENCE [LARGE SCALE GENOMIC DNA]</scope>
    <source>
        <strain evidence="2 5">DSM 17908</strain>
    </source>
</reference>
<evidence type="ECO:0000313" key="5">
    <source>
        <dbReference type="Proteomes" id="UP000224607"/>
    </source>
</evidence>
<keyword evidence="5" id="KW-1185">Reference proteome</keyword>
<reference evidence="3" key="1">
    <citation type="submission" date="2016-10" db="EMBL/GenBank/DDBJ databases">
        <authorList>
            <person name="de Groot N.N."/>
        </authorList>
    </citation>
    <scope>NUCLEOTIDE SEQUENCE [LARGE SCALE GENOMIC DNA]</scope>
    <source>
        <strain evidence="3">DSM 17908</strain>
    </source>
</reference>
<dbReference type="EMBL" id="NITY01000017">
    <property type="protein sequence ID" value="PHM38181.1"/>
    <property type="molecule type" value="Genomic_DNA"/>
</dbReference>
<dbReference type="OrthoDB" id="6683604at2"/>
<evidence type="ECO:0000313" key="2">
    <source>
        <dbReference type="EMBL" id="PHM38181.1"/>
    </source>
</evidence>
<dbReference type="Proteomes" id="UP000224607">
    <property type="component" value="Unassembled WGS sequence"/>
</dbReference>
<dbReference type="Pfam" id="PF25670">
    <property type="entry name" value="Phage_tail_C_2"/>
    <property type="match status" value="1"/>
</dbReference>
<reference evidence="4" key="2">
    <citation type="submission" date="2016-10" db="EMBL/GenBank/DDBJ databases">
        <authorList>
            <person name="Varghese N."/>
            <person name="Submissions S."/>
        </authorList>
    </citation>
    <scope>NUCLEOTIDE SEQUENCE [LARGE SCALE GENOMIC DNA]</scope>
    <source>
        <strain evidence="4">DSM 17908</strain>
    </source>
</reference>
<dbReference type="STRING" id="351675.SAMN05421680_13117"/>
<evidence type="ECO:0000259" key="1">
    <source>
        <dbReference type="Pfam" id="PF25670"/>
    </source>
</evidence>
<accession>A0A1I3X277</accession>
<dbReference type="EMBL" id="FORG01000031">
    <property type="protein sequence ID" value="SFK13399.1"/>
    <property type="molecule type" value="Genomic_DNA"/>
</dbReference>
<feature type="domain" description="Phage tail protein C-terminal" evidence="1">
    <location>
        <begin position="261"/>
        <end position="402"/>
    </location>
</feature>
<proteinExistence type="predicted"/>
<gene>
    <name evidence="3" type="ORF">SAMN05421680_13117</name>
    <name evidence="2" type="ORF">Xmau_03568</name>
</gene>
<evidence type="ECO:0000313" key="4">
    <source>
        <dbReference type="Proteomes" id="UP000198919"/>
    </source>
</evidence>
<protein>
    <submittedName>
        <fullName evidence="2">Phage tail fiber protein</fullName>
    </submittedName>
</protein>
<organism evidence="3 4">
    <name type="scientific">Xenorhabdus mauleonii</name>
    <dbReference type="NCBI Taxonomy" id="351675"/>
    <lineage>
        <taxon>Bacteria</taxon>
        <taxon>Pseudomonadati</taxon>
        <taxon>Pseudomonadota</taxon>
        <taxon>Gammaproteobacteria</taxon>
        <taxon>Enterobacterales</taxon>
        <taxon>Morganellaceae</taxon>
        <taxon>Xenorhabdus</taxon>
    </lineage>
</organism>
<dbReference type="Proteomes" id="UP000198919">
    <property type="component" value="Unassembled WGS sequence"/>
</dbReference>
<evidence type="ECO:0000313" key="3">
    <source>
        <dbReference type="EMBL" id="SFK13399.1"/>
    </source>
</evidence>
<sequence length="422" mass="45344">MYYSQGTVSIVSGSAIVRGTGTKFNANINSVAPGQIMLIQSGKDNLLHMIQAVNSDTELVLADKAGVTLNNTTYQIQVTVPDSVSDGVRNMVANSSFVVQFLQNMDKWMSQSGVVDVTLPNGQTVALQSIRALQAAVDGKLDKSQNGADIPDKNAFVKNLGAATEKWVEINGAGYIQGKSINQSSISEFTSWIKSLPVGGHAFRFGANTGGVGYSWSSGYITRLGDTWAGMVAHFIQGVAIIHGSDNGGDTKISRLWTDKNATAGNDGILRISSPIIQIHPDGTFTTNDESEGATVTKLGTGHYQIDGILGYNADGAWGVHGGISSPKNNNGLELIYIDDRVEKDGSITIETFHRQHSHLPERFQNKRIKALVDGEKIYYANGEPCDIPEGCRLDVRAQMPADSVWNQRQKVAAETVGDIEP</sequence>
<name>A0A1I3X277_9GAMM</name>